<reference evidence="2 3" key="1">
    <citation type="submission" date="2018-06" db="EMBL/GenBank/DDBJ databases">
        <authorList>
            <consortium name="Pathogen Informatics"/>
            <person name="Doyle S."/>
        </authorList>
    </citation>
    <scope>NUCLEOTIDE SEQUENCE [LARGE SCALE GENOMIC DNA]</scope>
    <source>
        <strain evidence="2 3">NCTC10719</strain>
    </source>
</reference>
<organism evidence="2 3">
    <name type="scientific">Clostridium perfringens</name>
    <dbReference type="NCBI Taxonomy" id="1502"/>
    <lineage>
        <taxon>Bacteria</taxon>
        <taxon>Bacillati</taxon>
        <taxon>Bacillota</taxon>
        <taxon>Clostridia</taxon>
        <taxon>Eubacteriales</taxon>
        <taxon>Clostridiaceae</taxon>
        <taxon>Clostridium</taxon>
    </lineage>
</organism>
<gene>
    <name evidence="2" type="ORF">NCTC10719_01596</name>
</gene>
<keyword evidence="1" id="KW-1133">Transmembrane helix</keyword>
<evidence type="ECO:0000313" key="2">
    <source>
        <dbReference type="EMBL" id="SQB60043.1"/>
    </source>
</evidence>
<protein>
    <submittedName>
        <fullName evidence="2">Uncharacterized protein</fullName>
    </submittedName>
</protein>
<accession>A0A2X2YAT3</accession>
<keyword evidence="1" id="KW-0812">Transmembrane</keyword>
<dbReference type="AlphaFoldDB" id="A0A2X2YAT3"/>
<dbReference type="Proteomes" id="UP000249986">
    <property type="component" value="Unassembled WGS sequence"/>
</dbReference>
<keyword evidence="1" id="KW-0472">Membrane</keyword>
<evidence type="ECO:0000313" key="3">
    <source>
        <dbReference type="Proteomes" id="UP000249986"/>
    </source>
</evidence>
<name>A0A2X2YAT3_CLOPF</name>
<feature type="transmembrane region" description="Helical" evidence="1">
    <location>
        <begin position="93"/>
        <end position="113"/>
    </location>
</feature>
<feature type="transmembrane region" description="Helical" evidence="1">
    <location>
        <begin position="12"/>
        <end position="29"/>
    </location>
</feature>
<feature type="transmembrane region" description="Helical" evidence="1">
    <location>
        <begin position="62"/>
        <end position="81"/>
    </location>
</feature>
<proteinExistence type="predicted"/>
<evidence type="ECO:0000256" key="1">
    <source>
        <dbReference type="SAM" id="Phobius"/>
    </source>
</evidence>
<sequence>MYNNFLNDKRNLILLIGAILYFIGMVFNISWLKSLILFLTVLLYFYSLKLSNLLYELGIYKSFILILSFVTICLFTAFLFISISSNFKFNKLINYLIITTVIFSDTALLSLILNKLKDN</sequence>
<dbReference type="EMBL" id="UAWG01000012">
    <property type="protein sequence ID" value="SQB60043.1"/>
    <property type="molecule type" value="Genomic_DNA"/>
</dbReference>